<comment type="caution">
    <text evidence="2">The sequence shown here is derived from an EMBL/GenBank/DDBJ whole genome shotgun (WGS) entry which is preliminary data.</text>
</comment>
<keyword evidence="1" id="KW-0812">Transmembrane</keyword>
<evidence type="ECO:0000256" key="1">
    <source>
        <dbReference type="SAM" id="Phobius"/>
    </source>
</evidence>
<dbReference type="EMBL" id="NMUH01000354">
    <property type="protein sequence ID" value="MQL77540.1"/>
    <property type="molecule type" value="Genomic_DNA"/>
</dbReference>
<keyword evidence="1" id="KW-1133">Transmembrane helix</keyword>
<keyword evidence="3" id="KW-1185">Reference proteome</keyword>
<protein>
    <submittedName>
        <fullName evidence="2">Uncharacterized protein</fullName>
    </submittedName>
</protein>
<feature type="transmembrane region" description="Helical" evidence="1">
    <location>
        <begin position="101"/>
        <end position="121"/>
    </location>
</feature>
<sequence length="219" mass="23434">LPLSSLSPLPSLLPLRATPPTEPLLALAFASPLHPHPRAAKIFLLPFPFSSNLCPLLPLNPRPNPRVPPSFCSLLHLEGGREVALLLLLLFQPSVSSGPRWVIASLLFLGSALPVCLLSLTGGNSVGWSRWSGGGGGSGSGPDGIFRFPGFRPRWAYEQLPDVAVGEELKGFGKVMLFSLLHPGNTFQLAKGDVQFGTVNSLLVFTIFAFFPKSFVLLS</sequence>
<organism evidence="2 3">
    <name type="scientific">Colocasia esculenta</name>
    <name type="common">Wild taro</name>
    <name type="synonym">Arum esculentum</name>
    <dbReference type="NCBI Taxonomy" id="4460"/>
    <lineage>
        <taxon>Eukaryota</taxon>
        <taxon>Viridiplantae</taxon>
        <taxon>Streptophyta</taxon>
        <taxon>Embryophyta</taxon>
        <taxon>Tracheophyta</taxon>
        <taxon>Spermatophyta</taxon>
        <taxon>Magnoliopsida</taxon>
        <taxon>Liliopsida</taxon>
        <taxon>Araceae</taxon>
        <taxon>Aroideae</taxon>
        <taxon>Colocasieae</taxon>
        <taxon>Colocasia</taxon>
    </lineage>
</organism>
<name>A0A843U6C2_COLES</name>
<feature type="transmembrane region" description="Helical" evidence="1">
    <location>
        <begin position="199"/>
        <end position="218"/>
    </location>
</feature>
<keyword evidence="1" id="KW-0472">Membrane</keyword>
<evidence type="ECO:0000313" key="3">
    <source>
        <dbReference type="Proteomes" id="UP000652761"/>
    </source>
</evidence>
<dbReference type="AlphaFoldDB" id="A0A843U6C2"/>
<feature type="non-terminal residue" evidence="2">
    <location>
        <position position="219"/>
    </location>
</feature>
<proteinExistence type="predicted"/>
<dbReference type="Proteomes" id="UP000652761">
    <property type="component" value="Unassembled WGS sequence"/>
</dbReference>
<gene>
    <name evidence="2" type="ORF">Taro_009967</name>
</gene>
<accession>A0A843U6C2</accession>
<reference evidence="2" key="1">
    <citation type="submission" date="2017-07" db="EMBL/GenBank/DDBJ databases">
        <title>Taro Niue Genome Assembly and Annotation.</title>
        <authorList>
            <person name="Atibalentja N."/>
            <person name="Keating K."/>
            <person name="Fields C.J."/>
        </authorList>
    </citation>
    <scope>NUCLEOTIDE SEQUENCE</scope>
    <source>
        <strain evidence="2">Niue_2</strain>
        <tissue evidence="2">Leaf</tissue>
    </source>
</reference>
<evidence type="ECO:0000313" key="2">
    <source>
        <dbReference type="EMBL" id="MQL77540.1"/>
    </source>
</evidence>